<feature type="compositionally biased region" description="Low complexity" evidence="1">
    <location>
        <begin position="1"/>
        <end position="20"/>
    </location>
</feature>
<feature type="compositionally biased region" description="Low complexity" evidence="1">
    <location>
        <begin position="213"/>
        <end position="241"/>
    </location>
</feature>
<keyword evidence="2" id="KW-1133">Transmembrane helix</keyword>
<evidence type="ECO:0008006" key="7">
    <source>
        <dbReference type="Google" id="ProtNLM"/>
    </source>
</evidence>
<evidence type="ECO:0000313" key="3">
    <source>
        <dbReference type="EMBL" id="GGL75261.1"/>
    </source>
</evidence>
<comment type="caution">
    <text evidence="4">The sequence shown here is derived from an EMBL/GenBank/DDBJ whole genome shotgun (WGS) entry which is preliminary data.</text>
</comment>
<dbReference type="EMBL" id="JAAMPA010000002">
    <property type="protein sequence ID" value="NIH69612.1"/>
    <property type="molecule type" value="Genomic_DNA"/>
</dbReference>
<dbReference type="EMBL" id="BMMI01000006">
    <property type="protein sequence ID" value="GGL75261.1"/>
    <property type="molecule type" value="Genomic_DNA"/>
</dbReference>
<gene>
    <name evidence="4" type="ORF">FB380_004100</name>
    <name evidence="3" type="ORF">GCM10011589_34120</name>
</gene>
<keyword evidence="2" id="KW-0472">Membrane</keyword>
<reference evidence="4 5" key="3">
    <citation type="submission" date="2020-02" db="EMBL/GenBank/DDBJ databases">
        <title>Sequencing the genomes of 1000 actinobacteria strains.</title>
        <authorList>
            <person name="Klenk H.-P."/>
        </authorList>
    </citation>
    <scope>NUCLEOTIDE SEQUENCE [LARGE SCALE GENOMIC DNA]</scope>
    <source>
        <strain evidence="4 5">DSM 45201</strain>
    </source>
</reference>
<proteinExistence type="predicted"/>
<dbReference type="RefSeq" id="WP_166757073.1">
    <property type="nucleotide sequence ID" value="NZ_BAABJU010000020.1"/>
</dbReference>
<reference evidence="3" key="4">
    <citation type="submission" date="2024-05" db="EMBL/GenBank/DDBJ databases">
        <authorList>
            <person name="Sun Q."/>
            <person name="Zhou Y."/>
        </authorList>
    </citation>
    <scope>NUCLEOTIDE SEQUENCE</scope>
    <source>
        <strain evidence="3">CGMCC 4.5581</strain>
    </source>
</reference>
<accession>A0A846LTG0</accession>
<feature type="compositionally biased region" description="Low complexity" evidence="1">
    <location>
        <begin position="31"/>
        <end position="60"/>
    </location>
</feature>
<evidence type="ECO:0000313" key="5">
    <source>
        <dbReference type="Proteomes" id="UP000552836"/>
    </source>
</evidence>
<dbReference type="AlphaFoldDB" id="A0A846LTG0"/>
<organism evidence="4 5">
    <name type="scientific">Modestobacter marinus</name>
    <dbReference type="NCBI Taxonomy" id="477641"/>
    <lineage>
        <taxon>Bacteria</taxon>
        <taxon>Bacillati</taxon>
        <taxon>Actinomycetota</taxon>
        <taxon>Actinomycetes</taxon>
        <taxon>Geodermatophilales</taxon>
        <taxon>Geodermatophilaceae</taxon>
        <taxon>Modestobacter</taxon>
    </lineage>
</organism>
<reference evidence="3" key="1">
    <citation type="journal article" date="2014" name="Int. J. Syst. Evol. Microbiol.">
        <title>Complete genome of a new Firmicutes species belonging to the dominant human colonic microbiota ('Ruminococcus bicirculans') reveals two chromosomes and a selective capacity to utilize plant glucans.</title>
        <authorList>
            <consortium name="NISC Comparative Sequencing Program"/>
            <person name="Wegmann U."/>
            <person name="Louis P."/>
            <person name="Goesmann A."/>
            <person name="Henrissat B."/>
            <person name="Duncan S.H."/>
            <person name="Flint H.J."/>
        </authorList>
    </citation>
    <scope>NUCLEOTIDE SEQUENCE</scope>
    <source>
        <strain evidence="3">CGMCC 4.5581</strain>
    </source>
</reference>
<feature type="compositionally biased region" description="Pro residues" evidence="1">
    <location>
        <begin position="242"/>
        <end position="255"/>
    </location>
</feature>
<evidence type="ECO:0000256" key="2">
    <source>
        <dbReference type="SAM" id="Phobius"/>
    </source>
</evidence>
<feature type="region of interest" description="Disordered" evidence="1">
    <location>
        <begin position="1"/>
        <end position="96"/>
    </location>
</feature>
<evidence type="ECO:0000313" key="6">
    <source>
        <dbReference type="Proteomes" id="UP000648663"/>
    </source>
</evidence>
<name>A0A846LTG0_9ACTN</name>
<reference evidence="6" key="2">
    <citation type="journal article" date="2019" name="Int. J. Syst. Evol. Microbiol.">
        <title>The Global Catalogue of Microorganisms (GCM) 10K type strain sequencing project: providing services to taxonomists for standard genome sequencing and annotation.</title>
        <authorList>
            <consortium name="The Broad Institute Genomics Platform"/>
            <consortium name="The Broad Institute Genome Sequencing Center for Infectious Disease"/>
            <person name="Wu L."/>
            <person name="Ma J."/>
        </authorList>
    </citation>
    <scope>NUCLEOTIDE SEQUENCE [LARGE SCALE GENOMIC DNA]</scope>
    <source>
        <strain evidence="6">CGMCC 4.5581</strain>
    </source>
</reference>
<dbReference type="Proteomes" id="UP000552836">
    <property type="component" value="Unassembled WGS sequence"/>
</dbReference>
<keyword evidence="6" id="KW-1185">Reference proteome</keyword>
<feature type="transmembrane region" description="Helical" evidence="2">
    <location>
        <begin position="108"/>
        <end position="128"/>
    </location>
</feature>
<sequence length="255" mass="25759">MSQPARSAPRSSSPRSSTPRTPTPRTPHGSTARTGATRAGTPRTTTARTARATGRATTGPVHVPRPALPRRSGPVPSGPQLRLVPPSRPIPARAPRGNRRALLRGRRAPFVVVLVALLVGTTLGLLLLNTAIAVDSLQATEQRVAMAEQAKDVARLEQQVIAADTAAELARAAAAVGLVPPGDAAHLVLQPDGSSVLLGSATPATPPVEPEATDPAAGGTGTAPSTAADAPADAESTTTPTDPEPTDPASPTPGD</sequence>
<evidence type="ECO:0000256" key="1">
    <source>
        <dbReference type="SAM" id="MobiDB-lite"/>
    </source>
</evidence>
<dbReference type="Proteomes" id="UP000648663">
    <property type="component" value="Unassembled WGS sequence"/>
</dbReference>
<evidence type="ECO:0000313" key="4">
    <source>
        <dbReference type="EMBL" id="NIH69612.1"/>
    </source>
</evidence>
<protein>
    <recommendedName>
        <fullName evidence="7">Septum formation initiator</fullName>
    </recommendedName>
</protein>
<feature type="region of interest" description="Disordered" evidence="1">
    <location>
        <begin position="198"/>
        <end position="255"/>
    </location>
</feature>
<keyword evidence="2" id="KW-0812">Transmembrane</keyword>